<dbReference type="GeneID" id="117642444"/>
<keyword evidence="1" id="KW-1133">Transmembrane helix</keyword>
<keyword evidence="1" id="KW-0472">Membrane</keyword>
<feature type="transmembrane region" description="Helical" evidence="1">
    <location>
        <begin position="235"/>
        <end position="257"/>
    </location>
</feature>
<evidence type="ECO:0000313" key="3">
    <source>
        <dbReference type="RefSeq" id="XP_034236571.1"/>
    </source>
</evidence>
<dbReference type="InParanoid" id="A0A6P8YIR7"/>
<evidence type="ECO:0000313" key="2">
    <source>
        <dbReference type="Proteomes" id="UP000515158"/>
    </source>
</evidence>
<feature type="transmembrane region" description="Helical" evidence="1">
    <location>
        <begin position="63"/>
        <end position="82"/>
    </location>
</feature>
<gene>
    <name evidence="3" type="primary">LOC117642444</name>
</gene>
<dbReference type="KEGG" id="tpal:117642444"/>
<sequence>MSMSGDLGFWVWLLSRDKPRGIRQRLFGICVCSWVPPIIGAALSAMTGAAALLSSDLVAATGPANMCCGIYSCIGGSFTFFARRERVLVILTDMRAVAVEIEMKIDSHHGVQMLLASLHRIYHRLVSVQCSIGVLMVTGVVLPVLMTGRTFQPVWPPPPNDTVDLIIGSLQAIIAITGCMGFYAAMALITCLQTSLIGQYGALSAWLQAAQTEEDLRRAIALHQKVMRLARQVEFLFYDSLIHFMVCCFSSPLISALQASGYKL</sequence>
<organism evidence="3">
    <name type="scientific">Thrips palmi</name>
    <name type="common">Melon thrips</name>
    <dbReference type="NCBI Taxonomy" id="161013"/>
    <lineage>
        <taxon>Eukaryota</taxon>
        <taxon>Metazoa</taxon>
        <taxon>Ecdysozoa</taxon>
        <taxon>Arthropoda</taxon>
        <taxon>Hexapoda</taxon>
        <taxon>Insecta</taxon>
        <taxon>Pterygota</taxon>
        <taxon>Neoptera</taxon>
        <taxon>Paraneoptera</taxon>
        <taxon>Thysanoptera</taxon>
        <taxon>Terebrantia</taxon>
        <taxon>Thripoidea</taxon>
        <taxon>Thripidae</taxon>
        <taxon>Thrips</taxon>
    </lineage>
</organism>
<feature type="transmembrane region" description="Helical" evidence="1">
    <location>
        <begin position="26"/>
        <end position="51"/>
    </location>
</feature>
<proteinExistence type="predicted"/>
<feature type="transmembrane region" description="Helical" evidence="1">
    <location>
        <begin position="125"/>
        <end position="145"/>
    </location>
</feature>
<evidence type="ECO:0000256" key="1">
    <source>
        <dbReference type="SAM" id="Phobius"/>
    </source>
</evidence>
<keyword evidence="1" id="KW-0812">Transmembrane</keyword>
<dbReference type="AlphaFoldDB" id="A0A6P8YIR7"/>
<reference evidence="3" key="1">
    <citation type="submission" date="2025-08" db="UniProtKB">
        <authorList>
            <consortium name="RefSeq"/>
        </authorList>
    </citation>
    <scope>IDENTIFICATION</scope>
    <source>
        <tissue evidence="3">Total insect</tissue>
    </source>
</reference>
<accession>A0A6P8YIR7</accession>
<dbReference type="Proteomes" id="UP000515158">
    <property type="component" value="Unplaced"/>
</dbReference>
<dbReference type="RefSeq" id="XP_034236571.1">
    <property type="nucleotide sequence ID" value="XM_034380680.1"/>
</dbReference>
<keyword evidence="2" id="KW-1185">Reference proteome</keyword>
<feature type="transmembrane region" description="Helical" evidence="1">
    <location>
        <begin position="165"/>
        <end position="189"/>
    </location>
</feature>
<name>A0A6P8YIR7_THRPL</name>
<protein>
    <submittedName>
        <fullName evidence="3">Uncharacterized protein LOC117642444</fullName>
    </submittedName>
</protein>